<reference evidence="8 9" key="1">
    <citation type="submission" date="2022-03" db="EMBL/GenBank/DDBJ databases">
        <authorList>
            <person name="Nunn A."/>
            <person name="Chopra R."/>
            <person name="Nunn A."/>
            <person name="Contreras Garrido A."/>
        </authorList>
    </citation>
    <scope>NUCLEOTIDE SEQUENCE [LARGE SCALE GENOMIC DNA]</scope>
</reference>
<evidence type="ECO:0000313" key="8">
    <source>
        <dbReference type="EMBL" id="CAH2059892.1"/>
    </source>
</evidence>
<evidence type="ECO:0000256" key="3">
    <source>
        <dbReference type="ARBA" id="ARBA00023125"/>
    </source>
</evidence>
<dbReference type="GO" id="GO:0005634">
    <property type="term" value="C:nucleus"/>
    <property type="evidence" value="ECO:0007669"/>
    <property type="project" value="UniProtKB-SubCell"/>
</dbReference>
<organism evidence="8 9">
    <name type="scientific">Thlaspi arvense</name>
    <name type="common">Field penny-cress</name>
    <dbReference type="NCBI Taxonomy" id="13288"/>
    <lineage>
        <taxon>Eukaryota</taxon>
        <taxon>Viridiplantae</taxon>
        <taxon>Streptophyta</taxon>
        <taxon>Embryophyta</taxon>
        <taxon>Tracheophyta</taxon>
        <taxon>Spermatophyta</taxon>
        <taxon>Magnoliopsida</taxon>
        <taxon>eudicotyledons</taxon>
        <taxon>Gunneridae</taxon>
        <taxon>Pentapetalae</taxon>
        <taxon>rosids</taxon>
        <taxon>malvids</taxon>
        <taxon>Brassicales</taxon>
        <taxon>Brassicaceae</taxon>
        <taxon>Thlaspideae</taxon>
        <taxon>Thlaspi</taxon>
    </lineage>
</organism>
<dbReference type="InterPro" id="IPR003340">
    <property type="entry name" value="B3_DNA-bd"/>
</dbReference>
<keyword evidence="9" id="KW-1185">Reference proteome</keyword>
<dbReference type="SUPFAM" id="SSF101936">
    <property type="entry name" value="DNA-binding pseudobarrel domain"/>
    <property type="match status" value="1"/>
</dbReference>
<evidence type="ECO:0000256" key="2">
    <source>
        <dbReference type="ARBA" id="ARBA00023015"/>
    </source>
</evidence>
<dbReference type="PROSITE" id="PS50863">
    <property type="entry name" value="B3"/>
    <property type="match status" value="1"/>
</dbReference>
<evidence type="ECO:0000313" key="9">
    <source>
        <dbReference type="Proteomes" id="UP000836841"/>
    </source>
</evidence>
<keyword evidence="4" id="KW-0804">Transcription</keyword>
<keyword evidence="3" id="KW-0238">DNA-binding</keyword>
<name>A0AAU9S8Q0_THLAR</name>
<keyword evidence="5" id="KW-0539">Nucleus</keyword>
<dbReference type="InterPro" id="IPR015300">
    <property type="entry name" value="DNA-bd_pseudobarrel_sf"/>
</dbReference>
<protein>
    <recommendedName>
        <fullName evidence="7">TF-B3 domain-containing protein</fullName>
    </recommendedName>
</protein>
<dbReference type="Proteomes" id="UP000836841">
    <property type="component" value="Chromosome 4"/>
</dbReference>
<evidence type="ECO:0000259" key="7">
    <source>
        <dbReference type="PROSITE" id="PS50863"/>
    </source>
</evidence>
<dbReference type="InterPro" id="IPR005508">
    <property type="entry name" value="At2g31720-like"/>
</dbReference>
<dbReference type="Gene3D" id="2.40.330.10">
    <property type="entry name" value="DNA-binding pseudobarrel domain"/>
    <property type="match status" value="1"/>
</dbReference>
<evidence type="ECO:0000256" key="6">
    <source>
        <dbReference type="SAM" id="MobiDB-lite"/>
    </source>
</evidence>
<feature type="region of interest" description="Disordered" evidence="6">
    <location>
        <begin position="58"/>
        <end position="121"/>
    </location>
</feature>
<accession>A0AAU9S8Q0</accession>
<keyword evidence="2" id="KW-0805">Transcription regulation</keyword>
<feature type="compositionally biased region" description="Low complexity" evidence="6">
    <location>
        <begin position="154"/>
        <end position="165"/>
    </location>
</feature>
<sequence length="423" mass="48143">MATYVDDDQRGERSPCEILTARLIAAYGDKETRARRGAEEEERNRFLLDTILSFFGNRQNPNHHDASSSNKSSVASKRRLLVSDDEPIRETKPNSVRGKSVKGLTKVLRGSTSSSQGYENENMEVAPYAESFLGKRKIDEFESQQQNPNRHDASSSSMSSVESTRSLMVPDYEPIRAEPIREIKPPVGRGPVRKEPVRRERAVMPEWVVDRMRKENATDAKLVIEKDLKMSDLSTQQARLLIPFNQMEEMDFLNEAEQIIIEQQRRKTRKDGVPVNLVDQSGNKWMLNLKRWDMKTSCNYVLNSGWNSVNLHNRFEEKQIIRLWSFHSQRGEQELFFALEIVPPHPAPAMALAPALAQAQDPLPLPAAASSSALALVVTTGDSEELCIGEEASRIKAQEEMYRMLTNFPKRRRGSNQQYPSQI</sequence>
<evidence type="ECO:0000256" key="5">
    <source>
        <dbReference type="ARBA" id="ARBA00023242"/>
    </source>
</evidence>
<feature type="region of interest" description="Disordered" evidence="6">
    <location>
        <begin position="142"/>
        <end position="165"/>
    </location>
</feature>
<feature type="domain" description="TF-B3" evidence="7">
    <location>
        <begin position="244"/>
        <end position="343"/>
    </location>
</feature>
<gene>
    <name evidence="8" type="ORF">TAV2_LOCUS12653</name>
</gene>
<evidence type="ECO:0000256" key="1">
    <source>
        <dbReference type="ARBA" id="ARBA00004123"/>
    </source>
</evidence>
<evidence type="ECO:0000256" key="4">
    <source>
        <dbReference type="ARBA" id="ARBA00023163"/>
    </source>
</evidence>
<dbReference type="GO" id="GO:0003677">
    <property type="term" value="F:DNA binding"/>
    <property type="evidence" value="ECO:0007669"/>
    <property type="project" value="UniProtKB-KW"/>
</dbReference>
<dbReference type="AlphaFoldDB" id="A0AAU9S8Q0"/>
<dbReference type="PANTHER" id="PTHR31541">
    <property type="entry name" value="B3 DOMAIN PLANT PROTEIN-RELATED"/>
    <property type="match status" value="1"/>
</dbReference>
<dbReference type="EMBL" id="OU466860">
    <property type="protein sequence ID" value="CAH2059892.1"/>
    <property type="molecule type" value="Genomic_DNA"/>
</dbReference>
<dbReference type="Pfam" id="PF03754">
    <property type="entry name" value="At2g31720-like"/>
    <property type="match status" value="1"/>
</dbReference>
<feature type="compositionally biased region" description="Polar residues" evidence="6">
    <location>
        <begin position="110"/>
        <end position="119"/>
    </location>
</feature>
<dbReference type="PANTHER" id="PTHR31541:SF61">
    <property type="entry name" value="TF-B3 DOMAIN-CONTAINING PROTEIN"/>
    <property type="match status" value="1"/>
</dbReference>
<proteinExistence type="predicted"/>
<comment type="subcellular location">
    <subcellularLocation>
        <location evidence="1">Nucleus</location>
    </subcellularLocation>
</comment>